<name>Q5E371_ALIF1</name>
<dbReference type="Gene3D" id="3.30.420.10">
    <property type="entry name" value="Ribonuclease H-like superfamily/Ribonuclease H"/>
    <property type="match status" value="1"/>
</dbReference>
<protein>
    <submittedName>
        <fullName evidence="2">Exodeoxyribonuclease VIII</fullName>
        <ecNumber evidence="2">3.1.11.-</ecNumber>
    </submittedName>
</protein>
<dbReference type="InterPro" id="IPR012337">
    <property type="entry name" value="RNaseH-like_sf"/>
</dbReference>
<evidence type="ECO:0000313" key="2">
    <source>
        <dbReference type="EMBL" id="AAW86525.1"/>
    </source>
</evidence>
<dbReference type="SMR" id="Q5E371"/>
<keyword evidence="2" id="KW-0378">Hydrolase</keyword>
<dbReference type="EnsemblBacteria" id="AAW86525">
    <property type="protein sequence ID" value="AAW86525"/>
    <property type="gene ID" value="VF_2030"/>
</dbReference>
<dbReference type="AlphaFoldDB" id="Q5E371"/>
<dbReference type="GO" id="GO:0016787">
    <property type="term" value="F:hydrolase activity"/>
    <property type="evidence" value="ECO:0007669"/>
    <property type="project" value="UniProtKB-KW"/>
</dbReference>
<dbReference type="PATRIC" id="fig|312309.11.peg.2061"/>
<dbReference type="RefSeq" id="WP_011262493.1">
    <property type="nucleotide sequence ID" value="NC_006840.2"/>
</dbReference>
<dbReference type="Pfam" id="PF16473">
    <property type="entry name" value="Rv2179c-like"/>
    <property type="match status" value="1"/>
</dbReference>
<evidence type="ECO:0000313" key="3">
    <source>
        <dbReference type="Proteomes" id="UP000000537"/>
    </source>
</evidence>
<dbReference type="KEGG" id="vfi:VF_2030"/>
<dbReference type="GO" id="GO:0003676">
    <property type="term" value="F:nucleic acid binding"/>
    <property type="evidence" value="ECO:0007669"/>
    <property type="project" value="InterPro"/>
</dbReference>
<dbReference type="EMBL" id="CP000020">
    <property type="protein sequence ID" value="AAW86525.1"/>
    <property type="molecule type" value="Genomic_DNA"/>
</dbReference>
<gene>
    <name evidence="2" type="ordered locus">VF_2030</name>
</gene>
<dbReference type="SUPFAM" id="SSF53098">
    <property type="entry name" value="Ribonuclease H-like"/>
    <property type="match status" value="1"/>
</dbReference>
<accession>Q5E371</accession>
<dbReference type="EC" id="3.1.11.-" evidence="2"/>
<dbReference type="STRING" id="312309.VF_2030"/>
<reference evidence="2 3" key="2">
    <citation type="journal article" date="2008" name="BMC Genomics">
        <title>Comparative genomics-based investigation of resequencing targets in Vibrio fischeri: focus on point miscalls and artefactual expansions.</title>
        <authorList>
            <person name="Mandel M.J."/>
            <person name="Stabb E.V."/>
            <person name="Ruby E.G."/>
        </authorList>
    </citation>
    <scope>NUCLEOTIDE SEQUENCE [LARGE SCALE GENOMIC DNA]</scope>
    <source>
        <strain evidence="3">ATCC 700601 / ES114</strain>
    </source>
</reference>
<dbReference type="eggNOG" id="COG0847">
    <property type="taxonomic scope" value="Bacteria"/>
</dbReference>
<feature type="domain" description="3'-5' exoribonuclease Rv2179c-like" evidence="1">
    <location>
        <begin position="3"/>
        <end position="174"/>
    </location>
</feature>
<organism evidence="2 3">
    <name type="scientific">Aliivibrio fischeri (strain ATCC 700601 / ES114)</name>
    <name type="common">Vibrio fischeri</name>
    <dbReference type="NCBI Taxonomy" id="312309"/>
    <lineage>
        <taxon>Bacteria</taxon>
        <taxon>Pseudomonadati</taxon>
        <taxon>Pseudomonadota</taxon>
        <taxon>Gammaproteobacteria</taxon>
        <taxon>Vibrionales</taxon>
        <taxon>Vibrionaceae</taxon>
        <taxon>Aliivibrio</taxon>
    </lineage>
</organism>
<dbReference type="HOGENOM" id="CLU_094039_1_0_6"/>
<dbReference type="OrthoDB" id="256590at2"/>
<sequence length="184" mass="20610">MKDLMLDLETMGNGSEAAIMSIGACYFDIKTGEIGNTFHKQINLESAVESGLVIDASTVLWWMKQSEEARSKFYDNDDAFGIHHVLAEFASFVEPHVKVWGNGATFDNVILKNAYKQCLNMDAPWAFYNDMDVRTMVRLGREVGFDPKKDMPFEGVKHDALADAIHQAKYVSAIYQKLITTSAS</sequence>
<dbReference type="InterPro" id="IPR033390">
    <property type="entry name" value="Rv2179c-like"/>
</dbReference>
<dbReference type="InterPro" id="IPR036397">
    <property type="entry name" value="RNaseH_sf"/>
</dbReference>
<proteinExistence type="predicted"/>
<keyword evidence="3" id="KW-1185">Reference proteome</keyword>
<reference evidence="2 3" key="1">
    <citation type="journal article" date="2005" name="Proc. Natl. Acad. Sci. U.S.A.">
        <title>Complete genome sequence of Vibrio fischeri: a symbiotic bacterium with pathogenic congeners.</title>
        <authorList>
            <person name="Ruby E.G."/>
            <person name="Urbanowski M."/>
            <person name="Campbell J."/>
            <person name="Dunn A."/>
            <person name="Faini M."/>
            <person name="Gunsalus R."/>
            <person name="Lostroh P."/>
            <person name="Lupp C."/>
            <person name="McCann J."/>
            <person name="Millikan D."/>
            <person name="Schaefer A."/>
            <person name="Stabb E."/>
            <person name="Stevens A."/>
            <person name="Visick K."/>
            <person name="Whistler C."/>
            <person name="Greenberg E.P."/>
        </authorList>
    </citation>
    <scope>NUCLEOTIDE SEQUENCE [LARGE SCALE GENOMIC DNA]</scope>
    <source>
        <strain evidence="3">ATCC 700601 / ES114</strain>
    </source>
</reference>
<dbReference type="GeneID" id="54164730"/>
<evidence type="ECO:0000259" key="1">
    <source>
        <dbReference type="Pfam" id="PF16473"/>
    </source>
</evidence>
<dbReference type="Proteomes" id="UP000000537">
    <property type="component" value="Chromosome I"/>
</dbReference>